<dbReference type="AlphaFoldDB" id="A0A6N2U7Z8"/>
<dbReference type="GeneID" id="23114590"/>
<dbReference type="Pfam" id="PF19127">
    <property type="entry name" value="Choline_bind_3"/>
    <property type="match status" value="1"/>
</dbReference>
<reference evidence="3" key="1">
    <citation type="submission" date="2019-11" db="EMBL/GenBank/DDBJ databases">
        <authorList>
            <person name="Feng L."/>
        </authorList>
    </citation>
    <scope>NUCLEOTIDE SEQUENCE</scope>
    <source>
        <strain evidence="3">CbolteaeLFYP116</strain>
    </source>
</reference>
<accession>A0A6N2U7Z8</accession>
<gene>
    <name evidence="3" type="primary">toxA_4</name>
    <name evidence="3" type="ORF">CBLFYP116_02049</name>
</gene>
<dbReference type="InterPro" id="IPR018337">
    <property type="entry name" value="Cell_wall/Cho-bd_repeat"/>
</dbReference>
<sequence length="598" mass="67212">MRKQTKLVAVLSTAALLAIGASMTSFAATGWAEEDGTWVYYNRDGERATDQWKKSGNNWYWLDTNGEMAIDQLIEDGDNYYYVDINGVMAANQWVAIDNEDAGQDDEPDHYWYYFQANGKALKNGDNDKVALKTVNGKKYAFDDEGKMLFGWVSADNAERIDNTDGDAFKEGDYYFGGEDDGAMTVGWLQMDITYEDATADSYKEIAPVFNDDEDQTRWFYFKSNGKKVKAEAGDYQKSKTINGKKYEFDENGAMTAEWSLDVESASKAGARASYSTVTTNSVPAKYAQQWRYFQDVENGARVSKGWFKVVAAEYLNYEKNNDGEDAWYYADGSGNLYAGEFKTIKGKKYAFRTDGRMIDGLKFIYTDSKGNIPEDGVKADDDDYHPFDTEDDFINSANWYEQKGYKCYYFGDGDDGAMRTNKNTIEIDGDKFNFFFEKSGSKKGSGKTGEEDDKFYQSGMLLKAGKDEKYQVIKTLDANKDKNDDNDALKGYKKLDDVQAFREEVAPAGETILPATTPTDALLSSLGINKKADDVDELYVVPTKDKDGLDVKGKYFLVNTSGKVINSKSKNKDGNDYYYVVEKAGKVGNIVAIYTEK</sequence>
<dbReference type="Gene3D" id="2.10.270.10">
    <property type="entry name" value="Cholin Binding"/>
    <property type="match status" value="4"/>
</dbReference>
<proteinExistence type="predicted"/>
<feature type="signal peptide" evidence="2">
    <location>
        <begin position="1"/>
        <end position="27"/>
    </location>
</feature>
<evidence type="ECO:0000256" key="2">
    <source>
        <dbReference type="SAM" id="SignalP"/>
    </source>
</evidence>
<dbReference type="SUPFAM" id="SSF69360">
    <property type="entry name" value="Cell wall binding repeat"/>
    <property type="match status" value="2"/>
</dbReference>
<keyword evidence="1" id="KW-0677">Repeat</keyword>
<name>A0A6N2U7Z8_9FIRM</name>
<dbReference type="Pfam" id="PF01473">
    <property type="entry name" value="Choline_bind_1"/>
    <property type="match status" value="1"/>
</dbReference>
<dbReference type="EMBL" id="CACRTF010000011">
    <property type="protein sequence ID" value="VYT14714.1"/>
    <property type="molecule type" value="Genomic_DNA"/>
</dbReference>
<organism evidence="3">
    <name type="scientific">Enterocloster bolteae</name>
    <dbReference type="NCBI Taxonomy" id="208479"/>
    <lineage>
        <taxon>Bacteria</taxon>
        <taxon>Bacillati</taxon>
        <taxon>Bacillota</taxon>
        <taxon>Clostridia</taxon>
        <taxon>Lachnospirales</taxon>
        <taxon>Lachnospiraceae</taxon>
        <taxon>Enterocloster</taxon>
    </lineage>
</organism>
<evidence type="ECO:0000256" key="1">
    <source>
        <dbReference type="ARBA" id="ARBA00022737"/>
    </source>
</evidence>
<keyword evidence="2" id="KW-0732">Signal</keyword>
<feature type="chain" id="PRO_5026796093" evidence="2">
    <location>
        <begin position="28"/>
        <end position="598"/>
    </location>
</feature>
<protein>
    <submittedName>
        <fullName evidence="3">Toxin A</fullName>
    </submittedName>
</protein>
<dbReference type="RefSeq" id="WP_002576495.1">
    <property type="nucleotide sequence ID" value="NZ_CACRTF010000011.1"/>
</dbReference>
<evidence type="ECO:0000313" key="3">
    <source>
        <dbReference type="EMBL" id="VYT14714.1"/>
    </source>
</evidence>